<dbReference type="InterPro" id="IPR013216">
    <property type="entry name" value="Methyltransf_11"/>
</dbReference>
<keyword evidence="2" id="KW-0808">Transferase</keyword>
<keyword evidence="2" id="KW-0489">Methyltransferase</keyword>
<dbReference type="OrthoDB" id="9804312at2"/>
<dbReference type="InterPro" id="IPR029063">
    <property type="entry name" value="SAM-dependent_MTases_sf"/>
</dbReference>
<dbReference type="GO" id="GO:0008757">
    <property type="term" value="F:S-adenosylmethionine-dependent methyltransferase activity"/>
    <property type="evidence" value="ECO:0007669"/>
    <property type="project" value="InterPro"/>
</dbReference>
<reference evidence="2 3" key="1">
    <citation type="submission" date="2015-09" db="EMBL/GenBank/DDBJ databases">
        <title>Genome sequence of Oxobacter pfennigii DSM 3222.</title>
        <authorList>
            <person name="Poehlein A."/>
            <person name="Bengelsdorf F.R."/>
            <person name="Schiel-Bengelsdorf B."/>
            <person name="Duerre P."/>
            <person name="Daniel R."/>
        </authorList>
    </citation>
    <scope>NUCLEOTIDE SEQUENCE [LARGE SCALE GENOMIC DNA]</scope>
    <source>
        <strain evidence="2 3">DSM 3222</strain>
    </source>
</reference>
<dbReference type="Proteomes" id="UP000050326">
    <property type="component" value="Unassembled WGS sequence"/>
</dbReference>
<evidence type="ECO:0000313" key="2">
    <source>
        <dbReference type="EMBL" id="KPU45632.1"/>
    </source>
</evidence>
<dbReference type="Pfam" id="PF08241">
    <property type="entry name" value="Methyltransf_11"/>
    <property type="match status" value="1"/>
</dbReference>
<name>A0A0N8NTS3_9CLOT</name>
<dbReference type="STRING" id="36849.OXPF_08650"/>
<dbReference type="EC" id="2.1.1.156" evidence="2"/>
<dbReference type="GO" id="GO:0032259">
    <property type="term" value="P:methylation"/>
    <property type="evidence" value="ECO:0007669"/>
    <property type="project" value="UniProtKB-KW"/>
</dbReference>
<dbReference type="PATRIC" id="fig|36849.3.peg.922"/>
<accession>A0A0N8NTS3</accession>
<evidence type="ECO:0000313" key="3">
    <source>
        <dbReference type="Proteomes" id="UP000050326"/>
    </source>
</evidence>
<dbReference type="AlphaFoldDB" id="A0A0N8NTS3"/>
<protein>
    <submittedName>
        <fullName evidence="2">Glycine/sarcosine/dimethylglycine N-methyltransferase</fullName>
        <ecNumber evidence="2">2.1.1.156</ecNumber>
        <ecNumber evidence="2">2.1.1.157</ecNumber>
    </submittedName>
</protein>
<feature type="domain" description="Methyltransferase type 11" evidence="1">
    <location>
        <begin position="41"/>
        <end position="143"/>
    </location>
</feature>
<dbReference type="EMBL" id="LKET01000021">
    <property type="protein sequence ID" value="KPU45632.1"/>
    <property type="molecule type" value="Genomic_DNA"/>
</dbReference>
<organism evidence="2 3">
    <name type="scientific">Oxobacter pfennigii</name>
    <dbReference type="NCBI Taxonomy" id="36849"/>
    <lineage>
        <taxon>Bacteria</taxon>
        <taxon>Bacillati</taxon>
        <taxon>Bacillota</taxon>
        <taxon>Clostridia</taxon>
        <taxon>Eubacteriales</taxon>
        <taxon>Clostridiaceae</taxon>
        <taxon>Oxobacter</taxon>
    </lineage>
</organism>
<dbReference type="SUPFAM" id="SSF53335">
    <property type="entry name" value="S-adenosyl-L-methionine-dependent methyltransferases"/>
    <property type="match status" value="1"/>
</dbReference>
<dbReference type="Gene3D" id="3.40.50.150">
    <property type="entry name" value="Vaccinia Virus protein VP39"/>
    <property type="match status" value="1"/>
</dbReference>
<keyword evidence="3" id="KW-1185">Reference proteome</keyword>
<gene>
    <name evidence="2" type="ORF">OXPF_08650</name>
</gene>
<comment type="caution">
    <text evidence="2">The sequence shown here is derived from an EMBL/GenBank/DDBJ whole genome shotgun (WGS) entry which is preliminary data.</text>
</comment>
<proteinExistence type="predicted"/>
<evidence type="ECO:0000259" key="1">
    <source>
        <dbReference type="Pfam" id="PF08241"/>
    </source>
</evidence>
<sequence>MYTKYDTEIADIIEWDIKSWSPSLDFWTKESSRDFSCANALEIGSRNGGLSLWLAKQGCRVVCSDVNGPTEKARELHAKYRLNDLIEYSNIDATSIPYEDDYFDIIVFKSVLGGIGYNDNKEAQIKAVKEIYRVLKPGGELFFAENLTASPFHKVLRDKFVRWGSTWRYVSIDEIKEFLGGFSHSKYLTTGFLAALGRSEGQRGILSTLDRIFLNKIVPDKWKYIIIGVAKK</sequence>
<dbReference type="CDD" id="cd02440">
    <property type="entry name" value="AdoMet_MTases"/>
    <property type="match status" value="1"/>
</dbReference>
<dbReference type="EC" id="2.1.1.157" evidence="2"/>